<dbReference type="PANTHER" id="PTHR13152:SF0">
    <property type="entry name" value="GENERAL TRANSCRIPTION FACTOR IIH SUBUNIT 4"/>
    <property type="match status" value="1"/>
</dbReference>
<dbReference type="GO" id="GO:0001671">
    <property type="term" value="F:ATPase activator activity"/>
    <property type="evidence" value="ECO:0007669"/>
    <property type="project" value="InterPro"/>
</dbReference>
<evidence type="ECO:0000256" key="7">
    <source>
        <dbReference type="ARBA" id="ARBA00023242"/>
    </source>
</evidence>
<evidence type="ECO:0000313" key="11">
    <source>
        <dbReference type="Proteomes" id="UP000187209"/>
    </source>
</evidence>
<dbReference type="Pfam" id="PF18307">
    <property type="entry name" value="Tfb2_C"/>
    <property type="match status" value="1"/>
</dbReference>
<evidence type="ECO:0000256" key="8">
    <source>
        <dbReference type="RuleBase" id="RU364024"/>
    </source>
</evidence>
<comment type="caution">
    <text evidence="10">The sequence shown here is derived from an EMBL/GenBank/DDBJ whole genome shotgun (WGS) entry which is preliminary data.</text>
</comment>
<evidence type="ECO:0000256" key="2">
    <source>
        <dbReference type="ARBA" id="ARBA00007132"/>
    </source>
</evidence>
<organism evidence="10 11">
    <name type="scientific">Stentor coeruleus</name>
    <dbReference type="NCBI Taxonomy" id="5963"/>
    <lineage>
        <taxon>Eukaryota</taxon>
        <taxon>Sar</taxon>
        <taxon>Alveolata</taxon>
        <taxon>Ciliophora</taxon>
        <taxon>Postciliodesmatophora</taxon>
        <taxon>Heterotrichea</taxon>
        <taxon>Heterotrichida</taxon>
        <taxon>Stentoridae</taxon>
        <taxon>Stentor</taxon>
    </lineage>
</organism>
<evidence type="ECO:0000313" key="10">
    <source>
        <dbReference type="EMBL" id="OMJ80124.1"/>
    </source>
</evidence>
<keyword evidence="6 8" id="KW-0234">DNA repair</keyword>
<keyword evidence="5 8" id="KW-0804">Transcription</keyword>
<dbReference type="PANTHER" id="PTHR13152">
    <property type="entry name" value="TFIIH, POLYPEPTIDE 4"/>
    <property type="match status" value="1"/>
</dbReference>
<dbReference type="Gene3D" id="3.30.70.2610">
    <property type="match status" value="1"/>
</dbReference>
<evidence type="ECO:0000259" key="9">
    <source>
        <dbReference type="Pfam" id="PF18307"/>
    </source>
</evidence>
<dbReference type="OrthoDB" id="285196at2759"/>
<sequence length="416" mass="47884">MSLLTSSFKDYKELQLAYSSPAVVLGIFRHISLKAQHFLMIFLFLDRMDEKSLVKFASSATEADEVLQELKSLMLYTCTGGNISMHAEVQKQLKAMLNGPILCTLRTKSKPDKRKPTIEDIYKITQNNWKNLIDYLIGLRERVSVSILRLLLHSGLVYQNGQEFPKTSECFRFLLKPQSIQIEFLLKHILAASSDKVKTAVFLFNLSLAELGRDYSTKDTNRGIIEDLTEIGLLFKCKQRSKRYYVAPPVIGLLTDSSKPIPLTEKFLTVETNFRIYAYTQSDLHIVLLSYFLKLEYRLPGLVVGFLTRDSVCDAFKEGLNANQIVDFLKNHSNSVPQNVSEQLYLWEKERNRISEYESYMLEEFADISLYRSTLNFAQGSGAYLWDNFDRRVIILHKSKAEPVLKYLQSLDRIVS</sequence>
<evidence type="ECO:0000256" key="1">
    <source>
        <dbReference type="ARBA" id="ARBA00004123"/>
    </source>
</evidence>
<dbReference type="AlphaFoldDB" id="A0A1R2BTP3"/>
<evidence type="ECO:0000256" key="5">
    <source>
        <dbReference type="ARBA" id="ARBA00023163"/>
    </source>
</evidence>
<keyword evidence="11" id="KW-1185">Reference proteome</keyword>
<comment type="function">
    <text evidence="8">Component of the general transcription and DNA repair factor IIH (TFIIH) core complex which is involved in general and transcription-coupled nucleotide excision repair (NER) of damaged DNA.</text>
</comment>
<accession>A0A1R2BTP3</accession>
<evidence type="ECO:0000256" key="4">
    <source>
        <dbReference type="ARBA" id="ARBA00023015"/>
    </source>
</evidence>
<keyword evidence="4 8" id="KW-0805">Transcription regulation</keyword>
<protein>
    <recommendedName>
        <fullName evidence="8">General transcription factor IIH subunit 4</fullName>
    </recommendedName>
</protein>
<dbReference type="EMBL" id="MPUH01000437">
    <property type="protein sequence ID" value="OMJ80124.1"/>
    <property type="molecule type" value="Genomic_DNA"/>
</dbReference>
<comment type="similarity">
    <text evidence="2 8">Belongs to the TFB2 family.</text>
</comment>
<dbReference type="InterPro" id="IPR040662">
    <property type="entry name" value="Tfb2_C"/>
</dbReference>
<dbReference type="GO" id="GO:0006289">
    <property type="term" value="P:nucleotide-excision repair"/>
    <property type="evidence" value="ECO:0007669"/>
    <property type="project" value="InterPro"/>
</dbReference>
<evidence type="ECO:0000256" key="3">
    <source>
        <dbReference type="ARBA" id="ARBA00022763"/>
    </source>
</evidence>
<dbReference type="Proteomes" id="UP000187209">
    <property type="component" value="Unassembled WGS sequence"/>
</dbReference>
<dbReference type="GO" id="GO:0005675">
    <property type="term" value="C:transcription factor TFIIH holo complex"/>
    <property type="evidence" value="ECO:0007669"/>
    <property type="project" value="TreeGrafter"/>
</dbReference>
<evidence type="ECO:0000256" key="6">
    <source>
        <dbReference type="ARBA" id="ARBA00023204"/>
    </source>
</evidence>
<name>A0A1R2BTP3_9CILI</name>
<gene>
    <name evidence="10" type="ORF">SteCoe_19665</name>
</gene>
<dbReference type="GO" id="GO:0000439">
    <property type="term" value="C:transcription factor TFIIH core complex"/>
    <property type="evidence" value="ECO:0007669"/>
    <property type="project" value="InterPro"/>
</dbReference>
<keyword evidence="7 8" id="KW-0539">Nucleus</keyword>
<proteinExistence type="inferred from homology"/>
<dbReference type="Pfam" id="PF03849">
    <property type="entry name" value="Tfb2"/>
    <property type="match status" value="1"/>
</dbReference>
<keyword evidence="3 8" id="KW-0227">DNA damage</keyword>
<feature type="domain" description="Transcription factor Tfb2 C-terminal" evidence="9">
    <location>
        <begin position="342"/>
        <end position="408"/>
    </location>
</feature>
<comment type="subcellular location">
    <subcellularLocation>
        <location evidence="1 8">Nucleus</location>
    </subcellularLocation>
</comment>
<dbReference type="InterPro" id="IPR004598">
    <property type="entry name" value="TFIIH_p52/Tfb2"/>
</dbReference>
<dbReference type="GO" id="GO:0003690">
    <property type="term" value="F:double-stranded DNA binding"/>
    <property type="evidence" value="ECO:0007669"/>
    <property type="project" value="TreeGrafter"/>
</dbReference>
<reference evidence="10 11" key="1">
    <citation type="submission" date="2016-11" db="EMBL/GenBank/DDBJ databases">
        <title>The macronuclear genome of Stentor coeruleus: a giant cell with tiny introns.</title>
        <authorList>
            <person name="Slabodnick M."/>
            <person name="Ruby J.G."/>
            <person name="Reiff S.B."/>
            <person name="Swart E.C."/>
            <person name="Gosai S."/>
            <person name="Prabakaran S."/>
            <person name="Witkowska E."/>
            <person name="Larue G.E."/>
            <person name="Fisher S."/>
            <person name="Freeman R.M."/>
            <person name="Gunawardena J."/>
            <person name="Chu W."/>
            <person name="Stover N.A."/>
            <person name="Gregory B.D."/>
            <person name="Nowacki M."/>
            <person name="Derisi J."/>
            <person name="Roy S.W."/>
            <person name="Marshall W.F."/>
            <person name="Sood P."/>
        </authorList>
    </citation>
    <scope>NUCLEOTIDE SEQUENCE [LARGE SCALE GENOMIC DNA]</scope>
    <source>
        <strain evidence="10">WM001</strain>
    </source>
</reference>